<dbReference type="EMBL" id="RQPJ01000002">
    <property type="protein sequence ID" value="RTE54520.1"/>
    <property type="molecule type" value="Genomic_DNA"/>
</dbReference>
<keyword evidence="1" id="KW-0732">Signal</keyword>
<dbReference type="RefSeq" id="WP_126161254.1">
    <property type="nucleotide sequence ID" value="NZ_RQPJ01000002.1"/>
</dbReference>
<name>A0A430K687_9FLAO</name>
<accession>A0A430K687</accession>
<evidence type="ECO:0000256" key="1">
    <source>
        <dbReference type="SAM" id="SignalP"/>
    </source>
</evidence>
<feature type="signal peptide" evidence="1">
    <location>
        <begin position="1"/>
        <end position="19"/>
    </location>
</feature>
<evidence type="ECO:0000313" key="3">
    <source>
        <dbReference type="Proteomes" id="UP000267585"/>
    </source>
</evidence>
<protein>
    <recommendedName>
        <fullName evidence="4">Beta-lactamase-inhibitor-like PepSY-like domain-containing protein</fullName>
    </recommendedName>
</protein>
<reference evidence="2 3" key="1">
    <citation type="submission" date="2018-11" db="EMBL/GenBank/DDBJ databases">
        <title>Arenibacter aquaticus sp.nov., a marine bacterium isolated from surface seawater in the South China Sea.</title>
        <authorList>
            <person name="Guo J."/>
            <person name="Sun J."/>
        </authorList>
    </citation>
    <scope>NUCLEOTIDE SEQUENCE [LARGE SCALE GENOMIC DNA]</scope>
    <source>
        <strain evidence="2 3">GUO666</strain>
    </source>
</reference>
<sequence length="100" mass="10943">MKKLFFVAVLSFGSLTAFAQEAETAVSAAAEEAVVQEDFTEIETNNVPEAVTEALSINYPSATINKAYSNEKEQYKLEVALEDGTKGTLYADKEGNWIEI</sequence>
<feature type="chain" id="PRO_5019454155" description="Beta-lactamase-inhibitor-like PepSY-like domain-containing protein" evidence="1">
    <location>
        <begin position="20"/>
        <end position="100"/>
    </location>
</feature>
<dbReference type="SUPFAM" id="SSF160574">
    <property type="entry name" value="BT0923-like"/>
    <property type="match status" value="1"/>
</dbReference>
<keyword evidence="3" id="KW-1185">Reference proteome</keyword>
<dbReference type="Proteomes" id="UP000267585">
    <property type="component" value="Unassembled WGS sequence"/>
</dbReference>
<organism evidence="2 3">
    <name type="scientific">Arenibacter aquaticus</name>
    <dbReference type="NCBI Taxonomy" id="2489054"/>
    <lineage>
        <taxon>Bacteria</taxon>
        <taxon>Pseudomonadati</taxon>
        <taxon>Bacteroidota</taxon>
        <taxon>Flavobacteriia</taxon>
        <taxon>Flavobacteriales</taxon>
        <taxon>Flavobacteriaceae</taxon>
        <taxon>Arenibacter</taxon>
    </lineage>
</organism>
<proteinExistence type="predicted"/>
<dbReference type="Gene3D" id="3.40.1420.30">
    <property type="match status" value="1"/>
</dbReference>
<comment type="caution">
    <text evidence="2">The sequence shown here is derived from an EMBL/GenBank/DDBJ whole genome shotgun (WGS) entry which is preliminary data.</text>
</comment>
<dbReference type="OrthoDB" id="1099258at2"/>
<gene>
    <name evidence="2" type="ORF">EHW67_04965</name>
</gene>
<evidence type="ECO:0000313" key="2">
    <source>
        <dbReference type="EMBL" id="RTE54520.1"/>
    </source>
</evidence>
<evidence type="ECO:0008006" key="4">
    <source>
        <dbReference type="Google" id="ProtNLM"/>
    </source>
</evidence>
<dbReference type="AlphaFoldDB" id="A0A430K687"/>